<accession>A0A9X0DRN8</accession>
<keyword evidence="2" id="KW-0408">Iron</keyword>
<proteinExistence type="predicted"/>
<reference evidence="3" key="1">
    <citation type="submission" date="2022-11" db="EMBL/GenBank/DDBJ databases">
        <title>Genome Resource of Sclerotinia nivalis Strain SnTB1, a Plant Pathogen Isolated from American Ginseng.</title>
        <authorList>
            <person name="Fan S."/>
        </authorList>
    </citation>
    <scope>NUCLEOTIDE SEQUENCE</scope>
    <source>
        <strain evidence="3">SnTB1</strain>
    </source>
</reference>
<dbReference type="PRINTS" id="PR00463">
    <property type="entry name" value="EP450I"/>
</dbReference>
<dbReference type="SUPFAM" id="SSF48264">
    <property type="entry name" value="Cytochrome P450"/>
    <property type="match status" value="1"/>
</dbReference>
<evidence type="ECO:0000256" key="1">
    <source>
        <dbReference type="ARBA" id="ARBA00023026"/>
    </source>
</evidence>
<keyword evidence="4" id="KW-1185">Reference proteome</keyword>
<evidence type="ECO:0000256" key="2">
    <source>
        <dbReference type="PIRSR" id="PIRSR602401-1"/>
    </source>
</evidence>
<keyword evidence="1" id="KW-0843">Virulence</keyword>
<sequence>MSPSGPSELLRQVLPGGHEIDGHWYPENTLIGVPSYSLHYHQETFEDPFVFRPERWIPNDEQGISAEHVAALQGAFNPFSIGPGQCPGKNIALLEMYMALGRMIHGYDIRRPVDDISNRGAGRLEYIWGRRNKNQYQVVDAFLALRDGPIIQLCRRANA</sequence>
<dbReference type="GO" id="GO:0016705">
    <property type="term" value="F:oxidoreductase activity, acting on paired donors, with incorporation or reduction of molecular oxygen"/>
    <property type="evidence" value="ECO:0007669"/>
    <property type="project" value="InterPro"/>
</dbReference>
<dbReference type="GO" id="GO:0020037">
    <property type="term" value="F:heme binding"/>
    <property type="evidence" value="ECO:0007669"/>
    <property type="project" value="InterPro"/>
</dbReference>
<dbReference type="Gene3D" id="1.10.630.10">
    <property type="entry name" value="Cytochrome P450"/>
    <property type="match status" value="1"/>
</dbReference>
<dbReference type="OrthoDB" id="3542749at2759"/>
<evidence type="ECO:0008006" key="5">
    <source>
        <dbReference type="Google" id="ProtNLM"/>
    </source>
</evidence>
<dbReference type="Pfam" id="PF00067">
    <property type="entry name" value="p450"/>
    <property type="match status" value="1"/>
</dbReference>
<dbReference type="GO" id="GO:0004497">
    <property type="term" value="F:monooxygenase activity"/>
    <property type="evidence" value="ECO:0007669"/>
    <property type="project" value="InterPro"/>
</dbReference>
<comment type="cofactor">
    <cofactor evidence="2">
        <name>heme</name>
        <dbReference type="ChEBI" id="CHEBI:30413"/>
    </cofactor>
</comment>
<comment type="caution">
    <text evidence="3">The sequence shown here is derived from an EMBL/GenBank/DDBJ whole genome shotgun (WGS) entry which is preliminary data.</text>
</comment>
<dbReference type="GO" id="GO:0005506">
    <property type="term" value="F:iron ion binding"/>
    <property type="evidence" value="ECO:0007669"/>
    <property type="project" value="InterPro"/>
</dbReference>
<dbReference type="InterPro" id="IPR050121">
    <property type="entry name" value="Cytochrome_P450_monoxygenase"/>
</dbReference>
<dbReference type="EMBL" id="JAPEIS010000001">
    <property type="protein sequence ID" value="KAJ8070668.1"/>
    <property type="molecule type" value="Genomic_DNA"/>
</dbReference>
<dbReference type="Proteomes" id="UP001152300">
    <property type="component" value="Unassembled WGS sequence"/>
</dbReference>
<dbReference type="InterPro" id="IPR002401">
    <property type="entry name" value="Cyt_P450_E_grp-I"/>
</dbReference>
<name>A0A9X0DRN8_9HELO</name>
<dbReference type="PANTHER" id="PTHR24305:SF226">
    <property type="entry name" value="CYTOCHROME P450 MONOOXYGENASE"/>
    <property type="match status" value="1"/>
</dbReference>
<dbReference type="InterPro" id="IPR036396">
    <property type="entry name" value="Cyt_P450_sf"/>
</dbReference>
<keyword evidence="2" id="KW-0479">Metal-binding</keyword>
<feature type="binding site" description="axial binding residue" evidence="2">
    <location>
        <position position="86"/>
    </location>
    <ligand>
        <name>heme</name>
        <dbReference type="ChEBI" id="CHEBI:30413"/>
    </ligand>
    <ligandPart>
        <name>Fe</name>
        <dbReference type="ChEBI" id="CHEBI:18248"/>
    </ligandPart>
</feature>
<evidence type="ECO:0000313" key="3">
    <source>
        <dbReference type="EMBL" id="KAJ8070668.1"/>
    </source>
</evidence>
<gene>
    <name evidence="3" type="ORF">OCU04_001039</name>
</gene>
<dbReference type="InterPro" id="IPR001128">
    <property type="entry name" value="Cyt_P450"/>
</dbReference>
<dbReference type="AlphaFoldDB" id="A0A9X0DRN8"/>
<keyword evidence="2" id="KW-0349">Heme</keyword>
<protein>
    <recommendedName>
        <fullName evidence="5">Benzoate 4-monooxygenase cytochrome P450</fullName>
    </recommendedName>
</protein>
<evidence type="ECO:0000313" key="4">
    <source>
        <dbReference type="Proteomes" id="UP001152300"/>
    </source>
</evidence>
<organism evidence="3 4">
    <name type="scientific">Sclerotinia nivalis</name>
    <dbReference type="NCBI Taxonomy" id="352851"/>
    <lineage>
        <taxon>Eukaryota</taxon>
        <taxon>Fungi</taxon>
        <taxon>Dikarya</taxon>
        <taxon>Ascomycota</taxon>
        <taxon>Pezizomycotina</taxon>
        <taxon>Leotiomycetes</taxon>
        <taxon>Helotiales</taxon>
        <taxon>Sclerotiniaceae</taxon>
        <taxon>Sclerotinia</taxon>
    </lineage>
</organism>
<dbReference type="PANTHER" id="PTHR24305">
    <property type="entry name" value="CYTOCHROME P450"/>
    <property type="match status" value="1"/>
</dbReference>